<evidence type="ECO:0000256" key="2">
    <source>
        <dbReference type="SAM" id="SignalP"/>
    </source>
</evidence>
<dbReference type="EMBL" id="CADCTA010000068">
    <property type="protein sequence ID" value="CAA9242807.1"/>
    <property type="molecule type" value="Genomic_DNA"/>
</dbReference>
<dbReference type="AlphaFoldDB" id="A0A6J4I587"/>
<feature type="region of interest" description="Disordered" evidence="1">
    <location>
        <begin position="26"/>
        <end position="71"/>
    </location>
</feature>
<dbReference type="PROSITE" id="PS51257">
    <property type="entry name" value="PROKAR_LIPOPROTEIN"/>
    <property type="match status" value="1"/>
</dbReference>
<gene>
    <name evidence="3" type="ORF">AVDCRST_MAG42-2113</name>
</gene>
<proteinExistence type="predicted"/>
<sequence length="140" mass="14191">MNLRPAVLLLCACSIGLLTGCGENSTTPATSGGSPASKNASPADPAPQPGVTLTATPNPVPTSGGPGKTTIAWEAGAAGANPDAAVYVVTDGGAEALFAKEPKGSSEAPWIQADHTYEFRLYNNAERQQLLARLNVTATK</sequence>
<name>A0A6J4I587_9BACT</name>
<reference evidence="3" key="1">
    <citation type="submission" date="2020-02" db="EMBL/GenBank/DDBJ databases">
        <authorList>
            <person name="Meier V. D."/>
        </authorList>
    </citation>
    <scope>NUCLEOTIDE SEQUENCE</scope>
    <source>
        <strain evidence="3">AVDCRST_MAG42</strain>
    </source>
</reference>
<feature type="signal peptide" evidence="2">
    <location>
        <begin position="1"/>
        <end position="20"/>
    </location>
</feature>
<protein>
    <submittedName>
        <fullName evidence="3">Uncharacterized protein</fullName>
    </submittedName>
</protein>
<evidence type="ECO:0000313" key="3">
    <source>
        <dbReference type="EMBL" id="CAA9242807.1"/>
    </source>
</evidence>
<accession>A0A6J4I587</accession>
<keyword evidence="2" id="KW-0732">Signal</keyword>
<feature type="compositionally biased region" description="Polar residues" evidence="1">
    <location>
        <begin position="26"/>
        <end position="40"/>
    </location>
</feature>
<organism evidence="3">
    <name type="scientific">uncultured Chthoniobacterales bacterium</name>
    <dbReference type="NCBI Taxonomy" id="1836801"/>
    <lineage>
        <taxon>Bacteria</taxon>
        <taxon>Pseudomonadati</taxon>
        <taxon>Verrucomicrobiota</taxon>
        <taxon>Spartobacteria</taxon>
        <taxon>Chthoniobacterales</taxon>
        <taxon>environmental samples</taxon>
    </lineage>
</organism>
<evidence type="ECO:0000256" key="1">
    <source>
        <dbReference type="SAM" id="MobiDB-lite"/>
    </source>
</evidence>
<feature type="chain" id="PRO_5026733770" evidence="2">
    <location>
        <begin position="21"/>
        <end position="140"/>
    </location>
</feature>